<name>A0A9P5BX70_9PLEO</name>
<proteinExistence type="predicted"/>
<gene>
    <name evidence="1" type="ORF">E8E12_003495</name>
</gene>
<keyword evidence="2" id="KW-1185">Reference proteome</keyword>
<organism evidence="1 2">
    <name type="scientific">Didymella heteroderae</name>
    <dbReference type="NCBI Taxonomy" id="1769908"/>
    <lineage>
        <taxon>Eukaryota</taxon>
        <taxon>Fungi</taxon>
        <taxon>Dikarya</taxon>
        <taxon>Ascomycota</taxon>
        <taxon>Pezizomycotina</taxon>
        <taxon>Dothideomycetes</taxon>
        <taxon>Pleosporomycetidae</taxon>
        <taxon>Pleosporales</taxon>
        <taxon>Pleosporineae</taxon>
        <taxon>Didymellaceae</taxon>
        <taxon>Didymella</taxon>
    </lineage>
</organism>
<evidence type="ECO:0000313" key="2">
    <source>
        <dbReference type="Proteomes" id="UP000758155"/>
    </source>
</evidence>
<dbReference type="Proteomes" id="UP000758155">
    <property type="component" value="Unassembled WGS sequence"/>
</dbReference>
<dbReference type="AlphaFoldDB" id="A0A9P5BX70"/>
<comment type="caution">
    <text evidence="1">The sequence shown here is derived from an EMBL/GenBank/DDBJ whole genome shotgun (WGS) entry which is preliminary data.</text>
</comment>
<evidence type="ECO:0000313" key="1">
    <source>
        <dbReference type="EMBL" id="KAF3033967.1"/>
    </source>
</evidence>
<accession>A0A9P5BX70</accession>
<sequence>MDLEAAATAASDVPVAVDCPTRTTLIYSSHSSKRVRLGLSKINDKGQWRDKDVTEKTHAYSQAEGGVKINQSLFPLDESTLPLELANKPSGTWRAYGKQLWVQRFGLLNPTPEEEADHRIADALSKDDIVLTIFYDLDDNKSSPKKSPHEWTDDEVFKCFKDAVVHFPKSLWERMGRIHQAKEKLDIPPPVDLQWEMRDWAYVNRNVATDQYLKASMEGKPLPIQPKRKEDFDPEEHERALVIVRNIRLCRRVCAARAGDRYYLNV</sequence>
<dbReference type="OrthoDB" id="10502051at2759"/>
<protein>
    <submittedName>
        <fullName evidence="1">Uncharacterized protein</fullName>
    </submittedName>
</protein>
<reference evidence="1" key="1">
    <citation type="submission" date="2019-04" db="EMBL/GenBank/DDBJ databases">
        <title>Sequencing of skin fungus with MAO and IRED activity.</title>
        <authorList>
            <person name="Marsaioli A.J."/>
            <person name="Bonatto J.M.C."/>
            <person name="Reis Junior O."/>
        </authorList>
    </citation>
    <scope>NUCLEOTIDE SEQUENCE</scope>
    <source>
        <strain evidence="1">28M1</strain>
    </source>
</reference>
<dbReference type="EMBL" id="SWKV01000073">
    <property type="protein sequence ID" value="KAF3033967.1"/>
    <property type="molecule type" value="Genomic_DNA"/>
</dbReference>